<protein>
    <submittedName>
        <fullName evidence="4">N-acetyltransferase</fullName>
    </submittedName>
</protein>
<evidence type="ECO:0000313" key="5">
    <source>
        <dbReference type="Proteomes" id="UP000433181"/>
    </source>
</evidence>
<dbReference type="InterPro" id="IPR000182">
    <property type="entry name" value="GNAT_dom"/>
</dbReference>
<evidence type="ECO:0000256" key="1">
    <source>
        <dbReference type="ARBA" id="ARBA00022679"/>
    </source>
</evidence>
<dbReference type="PROSITE" id="PS51186">
    <property type="entry name" value="GNAT"/>
    <property type="match status" value="1"/>
</dbReference>
<reference evidence="4 5" key="1">
    <citation type="submission" date="2019-08" db="EMBL/GenBank/DDBJ databases">
        <title>In-depth cultivation of the pig gut microbiome towards novel bacterial diversity and tailored functional studies.</title>
        <authorList>
            <person name="Wylensek D."/>
            <person name="Hitch T.C.A."/>
            <person name="Clavel T."/>
        </authorList>
    </citation>
    <scope>NUCLEOTIDE SEQUENCE [LARGE SCALE GENOMIC DNA]</scope>
    <source>
        <strain evidence="4 5">WCA-693-APC-5D-A</strain>
    </source>
</reference>
<keyword evidence="5" id="KW-1185">Reference proteome</keyword>
<comment type="caution">
    <text evidence="4">The sequence shown here is derived from an EMBL/GenBank/DDBJ whole genome shotgun (WGS) entry which is preliminary data.</text>
</comment>
<dbReference type="NCBIfam" id="NF005840">
    <property type="entry name" value="PRK07757.1"/>
    <property type="match status" value="1"/>
</dbReference>
<dbReference type="InterPro" id="IPR016181">
    <property type="entry name" value="Acyl_CoA_acyltransferase"/>
</dbReference>
<dbReference type="Proteomes" id="UP000433181">
    <property type="component" value="Unassembled WGS sequence"/>
</dbReference>
<dbReference type="PANTHER" id="PTHR43626">
    <property type="entry name" value="ACYL-COA N-ACYLTRANSFERASE"/>
    <property type="match status" value="1"/>
</dbReference>
<dbReference type="GO" id="GO:0005737">
    <property type="term" value="C:cytoplasm"/>
    <property type="evidence" value="ECO:0007669"/>
    <property type="project" value="TreeGrafter"/>
</dbReference>
<organism evidence="4 5">
    <name type="scientific">Anaerovibrio slackiae</name>
    <dbReference type="NCBI Taxonomy" id="2652309"/>
    <lineage>
        <taxon>Bacteria</taxon>
        <taxon>Bacillati</taxon>
        <taxon>Bacillota</taxon>
        <taxon>Negativicutes</taxon>
        <taxon>Selenomonadales</taxon>
        <taxon>Selenomonadaceae</taxon>
        <taxon>Anaerovibrio</taxon>
    </lineage>
</organism>
<dbReference type="SUPFAM" id="SSF55729">
    <property type="entry name" value="Acyl-CoA N-acyltransferases (Nat)"/>
    <property type="match status" value="1"/>
</dbReference>
<dbReference type="Pfam" id="PF00583">
    <property type="entry name" value="Acetyltransf_1"/>
    <property type="match status" value="1"/>
</dbReference>
<gene>
    <name evidence="4" type="ORF">FYJ84_00290</name>
</gene>
<keyword evidence="1 4" id="KW-0808">Transferase</keyword>
<dbReference type="AlphaFoldDB" id="A0A6I2UEB9"/>
<evidence type="ECO:0000313" key="4">
    <source>
        <dbReference type="EMBL" id="MSU07442.1"/>
    </source>
</evidence>
<dbReference type="Gene3D" id="3.40.630.30">
    <property type="match status" value="1"/>
</dbReference>
<dbReference type="RefSeq" id="WP_154404984.1">
    <property type="nucleotide sequence ID" value="NZ_JBGUTX010000397.1"/>
</dbReference>
<evidence type="ECO:0000259" key="3">
    <source>
        <dbReference type="PROSITE" id="PS51186"/>
    </source>
</evidence>
<name>A0A6I2UEB9_9FIRM</name>
<accession>A0A6I2UEB9</accession>
<dbReference type="GO" id="GO:0008080">
    <property type="term" value="F:N-acetyltransferase activity"/>
    <property type="evidence" value="ECO:0007669"/>
    <property type="project" value="InterPro"/>
</dbReference>
<evidence type="ECO:0000256" key="2">
    <source>
        <dbReference type="ARBA" id="ARBA00023315"/>
    </source>
</evidence>
<proteinExistence type="predicted"/>
<keyword evidence="2" id="KW-0012">Acyltransferase</keyword>
<sequence>MIFRKARFGDTETIFHLIAVYAKNGEMLARSRNTIYENLRDLVVAEDEDGEVVGVGGLHITWDSMAEICAMAVAPEMVRQGIGSGIVNMLIEEGRELGVKTFFTLTYKPKFFESLGFTVVSRDDLPHKIWKDCIDCPKFPDCDEIALIRRE</sequence>
<dbReference type="InterPro" id="IPR045039">
    <property type="entry name" value="NSI-like"/>
</dbReference>
<dbReference type="GeneID" id="96777348"/>
<dbReference type="PANTHER" id="PTHR43626:SF4">
    <property type="entry name" value="GCN5-RELATED N-ACETYLTRANSFERASE 2, CHLOROPLASTIC"/>
    <property type="match status" value="1"/>
</dbReference>
<dbReference type="CDD" id="cd04301">
    <property type="entry name" value="NAT_SF"/>
    <property type="match status" value="1"/>
</dbReference>
<dbReference type="EMBL" id="VUNR01000001">
    <property type="protein sequence ID" value="MSU07442.1"/>
    <property type="molecule type" value="Genomic_DNA"/>
</dbReference>
<feature type="domain" description="N-acetyltransferase" evidence="3">
    <location>
        <begin position="1"/>
        <end position="143"/>
    </location>
</feature>